<accession>A0ACB0KKW2</accession>
<proteinExistence type="predicted"/>
<gene>
    <name evidence="1" type="ORF">MILVUS5_LOCUS23712</name>
</gene>
<sequence>MASGNGGLPNNLPILDGKNWERWNKQMKSLFGFQDTLDVVINGVAALPANANAEARNNHKDLKKKDCKAMYAIQAALNSANFDKISHAETSKEAWDILVKYYDGGEKVKAVKLQSLRRQYELLQMDNNESIGAYASKVQALIHTMKSCGEEISEKMIVEKVMRTLTPNFDHVIVAIQEAGKVADMKLEDLVGSLEAHELMINERKGVQESVEALKAQTFKKNDCYKGKNKSKNASQNQQKFDEKSESFKKGGGTSNSNPKKKDKSHIQCYNCQKWGHYASECRSKKAKDSDDEANLVEENSVEGKGAVTFMAAMSEDKIASGAWYLDTGCSNHMTGHKNWLIKFDDTKKSKVKLADGRSIQAEGTGNMVIKRKNGSSAIVENILFVPGMDCNLLSVGQLIEKGFSVSIKNEYFELYDPANMLVLRSPLAKNRTFKTVINNATVECMKAVSEDKQNWLWHLRFGHLNFKYLNQLASKEMVAGLPKIQMQDKICEGCLAGKQTRNIFKKSLPLRSANVLEVVHSDSKDEAFDVFKRFKALVENQCSKRIKILRTDGGGEYTSRRFESFCEENGIEHEVTAPYTPQHNGLAERRNRTILDMARCIVKHRNLPKSFWGEAVSTAVYVLNRCPTKKLKDKVPEEVWSGKKPSVSHFRVFGALCYKHVPEAKRKKLDDRSESMVLVGYHVTGAYKLYNPTTKKMIYSRDVIVDEAKSWDWISSSSTSKPLMSLTEDSDSDQNAETDAAASEAADAEASEAADAEALETADAEASEVGIRARSSRARKTPARLQDCDVVNDNEAMEEELCAIEKNHTWEIVKLPSDKKAIAVKWVFKLKLNPDGSIAKHKARLVARGFLQREGLDYSEVYSPVARIETVRLVVAIANARDWPMYHLDVKSAFLNGPLEEVVFVTQPPGFVIKGKENMVYRLKKALYGLKQAPRAWNKRIDGFLVKQGFSKCKSEYGVYVQKSTSSIILICLYVDDLLVTGSDIAKIEKFKTVMMTEFEMTDLGEISYFLGIEFLKTSKGLMLHQRKYAGEILKRFNMSDCTYAITPMETNLKLEKNESEDAVDPTMFKQIVGSLRYLCNSRPDICFAVGLISRFMEDPRQSHMKAAMRILRYIAGTLDFGILFPKSAVNAKSEIICYSDADWCGDKVDRRSTTGYFFKYLNASVAWCSRKQPVVALSSCEAEYIAGSYAACQALWINSVLKELKIDVKKPITLQIDNQSAINLAKNPVLHGRSKHIEARFHFLREQVNQGSLEVIHCATGSQVADIMTKSLKVDRFLNLRNSLGVFQLRS</sequence>
<comment type="caution">
    <text evidence="1">The sequence shown here is derived from an EMBL/GenBank/DDBJ whole genome shotgun (WGS) entry which is preliminary data.</text>
</comment>
<evidence type="ECO:0000313" key="1">
    <source>
        <dbReference type="EMBL" id="CAJ2657083.1"/>
    </source>
</evidence>
<keyword evidence="2" id="KW-1185">Reference proteome</keyword>
<dbReference type="EMBL" id="CASHSV030000311">
    <property type="protein sequence ID" value="CAJ2657083.1"/>
    <property type="molecule type" value="Genomic_DNA"/>
</dbReference>
<dbReference type="Proteomes" id="UP001177021">
    <property type="component" value="Unassembled WGS sequence"/>
</dbReference>
<evidence type="ECO:0000313" key="2">
    <source>
        <dbReference type="Proteomes" id="UP001177021"/>
    </source>
</evidence>
<organism evidence="1 2">
    <name type="scientific">Trifolium pratense</name>
    <name type="common">Red clover</name>
    <dbReference type="NCBI Taxonomy" id="57577"/>
    <lineage>
        <taxon>Eukaryota</taxon>
        <taxon>Viridiplantae</taxon>
        <taxon>Streptophyta</taxon>
        <taxon>Embryophyta</taxon>
        <taxon>Tracheophyta</taxon>
        <taxon>Spermatophyta</taxon>
        <taxon>Magnoliopsida</taxon>
        <taxon>eudicotyledons</taxon>
        <taxon>Gunneridae</taxon>
        <taxon>Pentapetalae</taxon>
        <taxon>rosids</taxon>
        <taxon>fabids</taxon>
        <taxon>Fabales</taxon>
        <taxon>Fabaceae</taxon>
        <taxon>Papilionoideae</taxon>
        <taxon>50 kb inversion clade</taxon>
        <taxon>NPAAA clade</taxon>
        <taxon>Hologalegina</taxon>
        <taxon>IRL clade</taxon>
        <taxon>Trifolieae</taxon>
        <taxon>Trifolium</taxon>
    </lineage>
</organism>
<reference evidence="1" key="1">
    <citation type="submission" date="2023-10" db="EMBL/GenBank/DDBJ databases">
        <authorList>
            <person name="Rodriguez Cubillos JULIANA M."/>
            <person name="De Vega J."/>
        </authorList>
    </citation>
    <scope>NUCLEOTIDE SEQUENCE</scope>
</reference>
<name>A0ACB0KKW2_TRIPR</name>
<protein>
    <submittedName>
        <fullName evidence="1">Uncharacterized protein</fullName>
    </submittedName>
</protein>